<protein>
    <submittedName>
        <fullName evidence="12">G-protein coupled receptor 4-like</fullName>
    </submittedName>
</protein>
<dbReference type="PROSITE" id="PS00237">
    <property type="entry name" value="G_PROTEIN_RECEP_F1_1"/>
    <property type="match status" value="1"/>
</dbReference>
<reference evidence="12" key="1">
    <citation type="submission" date="2025-08" db="UniProtKB">
        <authorList>
            <consortium name="Ensembl"/>
        </authorList>
    </citation>
    <scope>IDENTIFICATION</scope>
</reference>
<keyword evidence="5 10" id="KW-0472">Membrane</keyword>
<evidence type="ECO:0000256" key="3">
    <source>
        <dbReference type="ARBA" id="ARBA00022989"/>
    </source>
</evidence>
<evidence type="ECO:0000256" key="6">
    <source>
        <dbReference type="ARBA" id="ARBA00023170"/>
    </source>
</evidence>
<dbReference type="PANTHER" id="PTHR24232:SF85">
    <property type="entry name" value="G-PROTEIN COUPLED RECEPTOR 4"/>
    <property type="match status" value="1"/>
</dbReference>
<feature type="transmembrane region" description="Helical" evidence="10">
    <location>
        <begin position="229"/>
        <end position="247"/>
    </location>
</feature>
<feature type="transmembrane region" description="Helical" evidence="10">
    <location>
        <begin position="149"/>
        <end position="170"/>
    </location>
</feature>
<dbReference type="PROSITE" id="PS50262">
    <property type="entry name" value="G_PROTEIN_RECEP_F1_2"/>
    <property type="match status" value="1"/>
</dbReference>
<dbReference type="Ensembl" id="ENSSDUT00000013344.1">
    <property type="protein sequence ID" value="ENSSDUP00000013102.1"/>
    <property type="gene ID" value="ENSSDUG00000009524.1"/>
</dbReference>
<keyword evidence="13" id="KW-1185">Reference proteome</keyword>
<proteinExistence type="inferred from homology"/>
<dbReference type="AlphaFoldDB" id="A0A3B4U422"/>
<evidence type="ECO:0000313" key="12">
    <source>
        <dbReference type="Ensembl" id="ENSSDUP00000013102.1"/>
    </source>
</evidence>
<comment type="subcellular location">
    <subcellularLocation>
        <location evidence="1">Membrane</location>
        <topology evidence="1">Multi-pass membrane protein</topology>
    </subcellularLocation>
</comment>
<accession>A0A3B4U422</accession>
<keyword evidence="7" id="KW-0325">Glycoprotein</keyword>
<dbReference type="STRING" id="41447.ENSSDUP00000013102"/>
<organism evidence="12 13">
    <name type="scientific">Seriola dumerili</name>
    <name type="common">Greater amberjack</name>
    <name type="synonym">Caranx dumerili</name>
    <dbReference type="NCBI Taxonomy" id="41447"/>
    <lineage>
        <taxon>Eukaryota</taxon>
        <taxon>Metazoa</taxon>
        <taxon>Chordata</taxon>
        <taxon>Craniata</taxon>
        <taxon>Vertebrata</taxon>
        <taxon>Euteleostomi</taxon>
        <taxon>Actinopterygii</taxon>
        <taxon>Neopterygii</taxon>
        <taxon>Teleostei</taxon>
        <taxon>Neoteleostei</taxon>
        <taxon>Acanthomorphata</taxon>
        <taxon>Carangaria</taxon>
        <taxon>Carangiformes</taxon>
        <taxon>Carangidae</taxon>
        <taxon>Seriola</taxon>
    </lineage>
</organism>
<keyword evidence="2 9" id="KW-0812">Transmembrane</keyword>
<keyword evidence="8 9" id="KW-0807">Transducer</keyword>
<feature type="transmembrane region" description="Helical" evidence="10">
    <location>
        <begin position="190"/>
        <end position="213"/>
    </location>
</feature>
<dbReference type="InterPro" id="IPR017452">
    <property type="entry name" value="GPCR_Rhodpsn_7TM"/>
</dbReference>
<evidence type="ECO:0000256" key="1">
    <source>
        <dbReference type="ARBA" id="ARBA00004141"/>
    </source>
</evidence>
<dbReference type="GO" id="GO:0004930">
    <property type="term" value="F:G protein-coupled receptor activity"/>
    <property type="evidence" value="ECO:0007669"/>
    <property type="project" value="UniProtKB-KW"/>
</dbReference>
<dbReference type="Pfam" id="PF00001">
    <property type="entry name" value="7tm_1"/>
    <property type="match status" value="1"/>
</dbReference>
<keyword evidence="6 9" id="KW-0675">Receptor</keyword>
<feature type="transmembrane region" description="Helical" evidence="10">
    <location>
        <begin position="125"/>
        <end position="143"/>
    </location>
</feature>
<feature type="transmembrane region" description="Helical" evidence="10">
    <location>
        <begin position="54"/>
        <end position="74"/>
    </location>
</feature>
<dbReference type="PANTHER" id="PTHR24232">
    <property type="entry name" value="G-PROTEIN COUPLED RECEPTOR"/>
    <property type="match status" value="1"/>
</dbReference>
<name>A0A3B4U422_SERDU</name>
<dbReference type="GO" id="GO:0005886">
    <property type="term" value="C:plasma membrane"/>
    <property type="evidence" value="ECO:0007669"/>
    <property type="project" value="TreeGrafter"/>
</dbReference>
<keyword evidence="3 10" id="KW-1133">Transmembrane helix</keyword>
<dbReference type="Gene3D" id="1.20.1070.10">
    <property type="entry name" value="Rhodopsin 7-helix transmembrane proteins"/>
    <property type="match status" value="1"/>
</dbReference>
<sequence length="282" mass="32422">MEYFYLNNFADFNYTYDASHMISCIVISIGFPLTLFAIYALYSLVRHDHVAPVYVINLLISDLIQMCCMVIWVADHRSSMVFYFSTLIYYIGVMASVGFMVCVALERYLVVACPLWYRFRRNVKLSVQVSIMVWVLCFIEFLVARLTNVFVIVRFIFLLLPFPLLIIFSAGTFKALSAAISVTPKEKRRILGTLVLVLLKYTLLFLPLVIWLLEMSCRCLPYIADDSRLYLSFLQFSPLADLVLYVFMRKGAADKLLDSLCCCRMTGEEEVSQIDAEEVCSV</sequence>
<dbReference type="SUPFAM" id="SSF81321">
    <property type="entry name" value="Family A G protein-coupled receptor-like"/>
    <property type="match status" value="1"/>
</dbReference>
<evidence type="ECO:0000256" key="2">
    <source>
        <dbReference type="ARBA" id="ARBA00022692"/>
    </source>
</evidence>
<dbReference type="PRINTS" id="PR00237">
    <property type="entry name" value="GPCRRHODOPSN"/>
</dbReference>
<reference evidence="12" key="2">
    <citation type="submission" date="2025-09" db="UniProtKB">
        <authorList>
            <consortium name="Ensembl"/>
        </authorList>
    </citation>
    <scope>IDENTIFICATION</scope>
</reference>
<dbReference type="Proteomes" id="UP000261420">
    <property type="component" value="Unplaced"/>
</dbReference>
<evidence type="ECO:0000256" key="5">
    <source>
        <dbReference type="ARBA" id="ARBA00023136"/>
    </source>
</evidence>
<evidence type="ECO:0000313" key="13">
    <source>
        <dbReference type="Proteomes" id="UP000261420"/>
    </source>
</evidence>
<dbReference type="GO" id="GO:0035025">
    <property type="term" value="P:positive regulation of Rho protein signal transduction"/>
    <property type="evidence" value="ECO:0007669"/>
    <property type="project" value="TreeGrafter"/>
</dbReference>
<dbReference type="OMA" id="DINIVYI"/>
<feature type="transmembrane region" description="Helical" evidence="10">
    <location>
        <begin position="20"/>
        <end position="42"/>
    </location>
</feature>
<evidence type="ECO:0000256" key="8">
    <source>
        <dbReference type="ARBA" id="ARBA00023224"/>
    </source>
</evidence>
<evidence type="ECO:0000259" key="11">
    <source>
        <dbReference type="PROSITE" id="PS50262"/>
    </source>
</evidence>
<keyword evidence="4 9" id="KW-0297">G-protein coupled receptor</keyword>
<evidence type="ECO:0000256" key="7">
    <source>
        <dbReference type="ARBA" id="ARBA00023180"/>
    </source>
</evidence>
<dbReference type="GO" id="GO:0007200">
    <property type="term" value="P:phospholipase C-activating G protein-coupled receptor signaling pathway"/>
    <property type="evidence" value="ECO:0007669"/>
    <property type="project" value="TreeGrafter"/>
</dbReference>
<dbReference type="InterPro" id="IPR000276">
    <property type="entry name" value="GPCR_Rhodpsn"/>
</dbReference>
<feature type="transmembrane region" description="Helical" evidence="10">
    <location>
        <begin position="80"/>
        <end position="105"/>
    </location>
</feature>
<evidence type="ECO:0000256" key="4">
    <source>
        <dbReference type="ARBA" id="ARBA00023040"/>
    </source>
</evidence>
<evidence type="ECO:0000256" key="10">
    <source>
        <dbReference type="SAM" id="Phobius"/>
    </source>
</evidence>
<feature type="domain" description="G-protein coupled receptors family 1 profile" evidence="11">
    <location>
        <begin position="30"/>
        <end position="210"/>
    </location>
</feature>
<dbReference type="GeneTree" id="ENSGT00940000164014"/>
<comment type="similarity">
    <text evidence="9">Belongs to the G-protein coupled receptor 1 family.</text>
</comment>
<evidence type="ECO:0000256" key="9">
    <source>
        <dbReference type="RuleBase" id="RU000688"/>
    </source>
</evidence>